<evidence type="ECO:0000256" key="2">
    <source>
        <dbReference type="ARBA" id="ARBA00022516"/>
    </source>
</evidence>
<evidence type="ECO:0000256" key="14">
    <source>
        <dbReference type="PIRSR" id="PIRSR000114-1"/>
    </source>
</evidence>
<evidence type="ECO:0000313" key="21">
    <source>
        <dbReference type="Proteomes" id="UP000215509"/>
    </source>
</evidence>
<feature type="binding site" evidence="13">
    <location>
        <position position="246"/>
    </location>
    <ligand>
        <name>sn-glycerol 3-phosphate</name>
        <dbReference type="ChEBI" id="CHEBI:57597"/>
    </ligand>
</feature>
<dbReference type="GO" id="GO:0005829">
    <property type="term" value="C:cytosol"/>
    <property type="evidence" value="ECO:0007669"/>
    <property type="project" value="TreeGrafter"/>
</dbReference>
<dbReference type="InterPro" id="IPR013328">
    <property type="entry name" value="6PGD_dom2"/>
</dbReference>
<feature type="binding site" evidence="13">
    <location>
        <position position="281"/>
    </location>
    <ligand>
        <name>NADPH</name>
        <dbReference type="ChEBI" id="CHEBI:57783"/>
    </ligand>
</feature>
<feature type="binding site" evidence="13">
    <location>
        <position position="33"/>
    </location>
    <ligand>
        <name>NADPH</name>
        <dbReference type="ChEBI" id="CHEBI:57783"/>
    </ligand>
</feature>
<dbReference type="NCBIfam" id="NF000941">
    <property type="entry name" value="PRK00094.1-3"/>
    <property type="match status" value="1"/>
</dbReference>
<feature type="domain" description="Glycerol-3-phosphate dehydrogenase NAD-dependent N-terminal" evidence="18">
    <location>
        <begin position="4"/>
        <end position="162"/>
    </location>
</feature>
<dbReference type="GO" id="GO:0046167">
    <property type="term" value="P:glycerol-3-phosphate biosynthetic process"/>
    <property type="evidence" value="ECO:0007669"/>
    <property type="project" value="UniProtKB-UniRule"/>
</dbReference>
<dbReference type="GO" id="GO:0006650">
    <property type="term" value="P:glycerophospholipid metabolic process"/>
    <property type="evidence" value="ECO:0007669"/>
    <property type="project" value="UniProtKB-UniRule"/>
</dbReference>
<feature type="binding site" evidence="13">
    <location>
        <position position="12"/>
    </location>
    <ligand>
        <name>NADPH</name>
        <dbReference type="ChEBI" id="CHEBI:57783"/>
    </ligand>
</feature>
<feature type="binding site" evidence="13">
    <location>
        <position position="107"/>
    </location>
    <ligand>
        <name>NADPH</name>
        <dbReference type="ChEBI" id="CHEBI:57783"/>
    </ligand>
</feature>
<dbReference type="InterPro" id="IPR008927">
    <property type="entry name" value="6-PGluconate_DH-like_C_sf"/>
</dbReference>
<dbReference type="GO" id="GO:0141153">
    <property type="term" value="F:glycerol-3-phosphate dehydrogenase (NADP+) activity"/>
    <property type="evidence" value="ECO:0007669"/>
    <property type="project" value="RHEA"/>
</dbReference>
<gene>
    <name evidence="13" type="primary">gpsA</name>
    <name evidence="20" type="ORF">CF651_03040</name>
</gene>
<evidence type="ECO:0000259" key="19">
    <source>
        <dbReference type="Pfam" id="PF07479"/>
    </source>
</evidence>
<dbReference type="InterPro" id="IPR036291">
    <property type="entry name" value="NAD(P)-bd_dom_sf"/>
</dbReference>
<evidence type="ECO:0000256" key="8">
    <source>
        <dbReference type="ARBA" id="ARBA00023264"/>
    </source>
</evidence>
<dbReference type="UniPathway" id="UPA00940"/>
<evidence type="ECO:0000256" key="11">
    <source>
        <dbReference type="ARBA" id="ARBA00069372"/>
    </source>
</evidence>
<keyword evidence="6 13" id="KW-0443">Lipid metabolism</keyword>
<sequence>MANKVSVLVAGSWGTAIASVLADNDLDVTLWSRNEQQVAEINGEHRNHRFLADALLSPRIRATSSIQEALSGKDAVFVVAPSAAMRDVAVQIRPYLTENTLLVHATKGFETGSLKRMSSVLADELPDYDASRIVVLSGPSHAEEVIRQCPTTVVVASASEQAADAVQDLLINNYFRVYTNPDVVGVEVGGALKNIIALGAGLTDGLGYGDNAKAALLTRGLAEISRLGTAMGGNPLTFAGLAGIGDLVVTCTSKHSRNWRAGYLLAQGHPLEEVLKQMGMVVEGVKTTQAAYTLSRQYDVTMPIADELYRVLFEGKSPEAAVEDLMGRGRTHEIEEVAKPVQTKWFG</sequence>
<evidence type="ECO:0000256" key="7">
    <source>
        <dbReference type="ARBA" id="ARBA00023209"/>
    </source>
</evidence>
<evidence type="ECO:0000259" key="18">
    <source>
        <dbReference type="Pfam" id="PF01210"/>
    </source>
</evidence>
<dbReference type="PIRSF" id="PIRSF000114">
    <property type="entry name" value="Glycerol-3-P_dh"/>
    <property type="match status" value="1"/>
</dbReference>
<dbReference type="InterPro" id="IPR006109">
    <property type="entry name" value="G3P_DH_NAD-dep_C"/>
</dbReference>
<evidence type="ECO:0000256" key="13">
    <source>
        <dbReference type="HAMAP-Rule" id="MF_00394"/>
    </source>
</evidence>
<protein>
    <recommendedName>
        <fullName evidence="11 13">Glycerol-3-phosphate dehydrogenase [NAD(P)+]</fullName>
        <ecNumber evidence="10 13">1.1.1.94</ecNumber>
    </recommendedName>
    <alternativeName>
        <fullName evidence="13">NAD(P)(+)-dependent glycerol-3-phosphate dehydrogenase</fullName>
    </alternativeName>
    <alternativeName>
        <fullName evidence="12 13">NAD(P)H-dependent dihydroxyacetone-phosphate reductase</fullName>
    </alternativeName>
</protein>
<feature type="binding site" evidence="13">
    <location>
        <position position="257"/>
    </location>
    <ligand>
        <name>NADPH</name>
        <dbReference type="ChEBI" id="CHEBI:57783"/>
    </ligand>
</feature>
<feature type="binding site" evidence="16">
    <location>
        <position position="142"/>
    </location>
    <ligand>
        <name>NAD(+)</name>
        <dbReference type="ChEBI" id="CHEBI:57540"/>
    </ligand>
</feature>
<keyword evidence="13" id="KW-0963">Cytoplasm</keyword>
<evidence type="ECO:0000256" key="4">
    <source>
        <dbReference type="ARBA" id="ARBA00023002"/>
    </source>
</evidence>
<dbReference type="FunFam" id="1.10.1040.10:FF:000001">
    <property type="entry name" value="Glycerol-3-phosphate dehydrogenase [NAD(P)+]"/>
    <property type="match status" value="1"/>
</dbReference>
<dbReference type="PANTHER" id="PTHR11728">
    <property type="entry name" value="GLYCEROL-3-PHOSPHATE DEHYDROGENASE"/>
    <property type="match status" value="1"/>
</dbReference>
<feature type="binding site" evidence="13">
    <location>
        <position position="13"/>
    </location>
    <ligand>
        <name>NADPH</name>
        <dbReference type="ChEBI" id="CHEBI:57783"/>
    </ligand>
</feature>
<comment type="similarity">
    <text evidence="1 13 17">Belongs to the NAD-dependent glycerol-3-phosphate dehydrogenase family.</text>
</comment>
<evidence type="ECO:0000256" key="9">
    <source>
        <dbReference type="ARBA" id="ARBA00052716"/>
    </source>
</evidence>
<feature type="binding site" evidence="13">
    <location>
        <position position="138"/>
    </location>
    <ligand>
        <name>sn-glycerol 3-phosphate</name>
        <dbReference type="ChEBI" id="CHEBI:57597"/>
    </ligand>
</feature>
<dbReference type="Gene3D" id="3.40.50.720">
    <property type="entry name" value="NAD(P)-binding Rossmann-like Domain"/>
    <property type="match status" value="1"/>
</dbReference>
<dbReference type="SUPFAM" id="SSF51735">
    <property type="entry name" value="NAD(P)-binding Rossmann-fold domains"/>
    <property type="match status" value="1"/>
</dbReference>
<comment type="caution">
    <text evidence="13">Lacks conserved residue(s) required for the propagation of feature annotation.</text>
</comment>
<evidence type="ECO:0000256" key="16">
    <source>
        <dbReference type="PIRSR" id="PIRSR000114-3"/>
    </source>
</evidence>
<evidence type="ECO:0000256" key="10">
    <source>
        <dbReference type="ARBA" id="ARBA00066687"/>
    </source>
</evidence>
<dbReference type="GO" id="GO:0046168">
    <property type="term" value="P:glycerol-3-phosphate catabolic process"/>
    <property type="evidence" value="ECO:0007669"/>
    <property type="project" value="InterPro"/>
</dbReference>
<dbReference type="OrthoDB" id="9812273at2"/>
<keyword evidence="3 13" id="KW-0521">NADP</keyword>
<keyword evidence="8 13" id="KW-1208">Phospholipid metabolism</keyword>
<evidence type="ECO:0000256" key="6">
    <source>
        <dbReference type="ARBA" id="ARBA00023098"/>
    </source>
</evidence>
<comment type="catalytic activity">
    <reaction evidence="9">
        <text>sn-glycerol 3-phosphate + NADP(+) = dihydroxyacetone phosphate + NADPH + H(+)</text>
        <dbReference type="Rhea" id="RHEA:11096"/>
        <dbReference type="ChEBI" id="CHEBI:15378"/>
        <dbReference type="ChEBI" id="CHEBI:57597"/>
        <dbReference type="ChEBI" id="CHEBI:57642"/>
        <dbReference type="ChEBI" id="CHEBI:57783"/>
        <dbReference type="ChEBI" id="CHEBI:58349"/>
        <dbReference type="EC" id="1.1.1.94"/>
    </reaction>
    <physiologicalReaction direction="right-to-left" evidence="9">
        <dbReference type="Rhea" id="RHEA:11098"/>
    </physiologicalReaction>
</comment>
<keyword evidence="13" id="KW-0547">Nucleotide-binding</keyword>
<proteinExistence type="inferred from homology"/>
<evidence type="ECO:0000256" key="1">
    <source>
        <dbReference type="ARBA" id="ARBA00011009"/>
    </source>
</evidence>
<dbReference type="PANTHER" id="PTHR11728:SF1">
    <property type="entry name" value="GLYCEROL-3-PHOSPHATE DEHYDROGENASE [NAD(+)] 2, CHLOROPLASTIC"/>
    <property type="match status" value="1"/>
</dbReference>
<dbReference type="EMBL" id="NMQW01000002">
    <property type="protein sequence ID" value="OXM88080.1"/>
    <property type="molecule type" value="Genomic_DNA"/>
</dbReference>
<reference evidence="20 21" key="1">
    <citation type="submission" date="2017-07" db="EMBL/GenBank/DDBJ databases">
        <title>Genome sequencing and assembly of Paenibacillus rigui.</title>
        <authorList>
            <person name="Mayilraj S."/>
        </authorList>
    </citation>
    <scope>NUCLEOTIDE SEQUENCE [LARGE SCALE GENOMIC DNA]</scope>
    <source>
        <strain evidence="20 21">JCM 16352</strain>
    </source>
</reference>
<dbReference type="Pfam" id="PF07479">
    <property type="entry name" value="NAD_Gly3P_dh_C"/>
    <property type="match status" value="1"/>
</dbReference>
<keyword evidence="2 13" id="KW-0444">Lipid biosynthesis</keyword>
<dbReference type="RefSeq" id="WP_094013327.1">
    <property type="nucleotide sequence ID" value="NZ_NMQW01000002.1"/>
</dbReference>
<feature type="domain" description="Glycerol-3-phosphate dehydrogenase NAD-dependent C-terminal" evidence="19">
    <location>
        <begin position="182"/>
        <end position="323"/>
    </location>
</feature>
<feature type="binding site" evidence="13">
    <location>
        <position position="256"/>
    </location>
    <ligand>
        <name>sn-glycerol 3-phosphate</name>
        <dbReference type="ChEBI" id="CHEBI:57597"/>
    </ligand>
</feature>
<feature type="binding site" evidence="16">
    <location>
        <position position="257"/>
    </location>
    <ligand>
        <name>NAD(+)</name>
        <dbReference type="ChEBI" id="CHEBI:57540"/>
    </ligand>
</feature>
<dbReference type="GO" id="GO:0005975">
    <property type="term" value="P:carbohydrate metabolic process"/>
    <property type="evidence" value="ECO:0007669"/>
    <property type="project" value="InterPro"/>
</dbReference>
<evidence type="ECO:0000256" key="12">
    <source>
        <dbReference type="ARBA" id="ARBA00080511"/>
    </source>
</evidence>
<dbReference type="NCBIfam" id="NF000942">
    <property type="entry name" value="PRK00094.1-4"/>
    <property type="match status" value="1"/>
</dbReference>
<evidence type="ECO:0000256" key="3">
    <source>
        <dbReference type="ARBA" id="ARBA00022857"/>
    </source>
</evidence>
<feature type="binding site" evidence="13">
    <location>
        <position position="257"/>
    </location>
    <ligand>
        <name>sn-glycerol 3-phosphate</name>
        <dbReference type="ChEBI" id="CHEBI:57597"/>
    </ligand>
</feature>
<accession>A0A229UXH8</accession>
<dbReference type="SUPFAM" id="SSF48179">
    <property type="entry name" value="6-phosphogluconate dehydrogenase C-terminal domain-like"/>
    <property type="match status" value="1"/>
</dbReference>
<name>A0A229UXH8_9BACL</name>
<dbReference type="GO" id="GO:0141152">
    <property type="term" value="F:glycerol-3-phosphate dehydrogenase (NAD+) activity"/>
    <property type="evidence" value="ECO:0007669"/>
    <property type="project" value="RHEA"/>
</dbReference>
<keyword evidence="4 13" id="KW-0560">Oxidoreductase</keyword>
<dbReference type="AlphaFoldDB" id="A0A229UXH8"/>
<comment type="caution">
    <text evidence="20">The sequence shown here is derived from an EMBL/GenBank/DDBJ whole genome shotgun (WGS) entry which is preliminary data.</text>
</comment>
<evidence type="ECO:0000256" key="17">
    <source>
        <dbReference type="RuleBase" id="RU000437"/>
    </source>
</evidence>
<evidence type="ECO:0000256" key="5">
    <source>
        <dbReference type="ARBA" id="ARBA00023027"/>
    </source>
</evidence>
<evidence type="ECO:0000256" key="15">
    <source>
        <dbReference type="PIRSR" id="PIRSR000114-2"/>
    </source>
</evidence>
<dbReference type="Gene3D" id="1.10.1040.10">
    <property type="entry name" value="N-(1-d-carboxylethyl)-l-norvaline Dehydrogenase, domain 2"/>
    <property type="match status" value="1"/>
</dbReference>
<feature type="binding site" evidence="13">
    <location>
        <position position="140"/>
    </location>
    <ligand>
        <name>sn-glycerol 3-phosphate</name>
        <dbReference type="ChEBI" id="CHEBI:57597"/>
    </ligand>
</feature>
<comment type="function">
    <text evidence="13">Catalyzes the reduction of the glycolytic intermediate dihydroxyacetone phosphate (DHAP) to sn-glycerol 3-phosphate (G3P), the key precursor for phospholipid synthesis.</text>
</comment>
<dbReference type="HAMAP" id="MF_00394">
    <property type="entry name" value="NAD_Glyc3P_dehydrog"/>
    <property type="match status" value="1"/>
</dbReference>
<feature type="binding site" evidence="13">
    <location>
        <position position="193"/>
    </location>
    <ligand>
        <name>sn-glycerol 3-phosphate</name>
        <dbReference type="ChEBI" id="CHEBI:57597"/>
    </ligand>
</feature>
<dbReference type="NCBIfam" id="NF000940">
    <property type="entry name" value="PRK00094.1-2"/>
    <property type="match status" value="1"/>
</dbReference>
<dbReference type="EC" id="1.1.1.94" evidence="10 13"/>
<feature type="binding site" evidence="15">
    <location>
        <position position="107"/>
    </location>
    <ligand>
        <name>substrate</name>
    </ligand>
</feature>
<dbReference type="Proteomes" id="UP000215509">
    <property type="component" value="Unassembled WGS sequence"/>
</dbReference>
<comment type="pathway">
    <text evidence="13">Membrane lipid metabolism; glycerophospholipid metabolism.</text>
</comment>
<dbReference type="GO" id="GO:0008654">
    <property type="term" value="P:phospholipid biosynthetic process"/>
    <property type="evidence" value="ECO:0007669"/>
    <property type="project" value="UniProtKB-KW"/>
</dbReference>
<keyword evidence="5 13" id="KW-0520">NAD</keyword>
<organism evidence="20 21">
    <name type="scientific">Paenibacillus rigui</name>
    <dbReference type="NCBI Taxonomy" id="554312"/>
    <lineage>
        <taxon>Bacteria</taxon>
        <taxon>Bacillati</taxon>
        <taxon>Bacillota</taxon>
        <taxon>Bacilli</taxon>
        <taxon>Bacillales</taxon>
        <taxon>Paenibacillaceae</taxon>
        <taxon>Paenibacillus</taxon>
    </lineage>
</organism>
<dbReference type="InterPro" id="IPR011128">
    <property type="entry name" value="G3P_DH_NAD-dep_N"/>
</dbReference>
<dbReference type="Pfam" id="PF01210">
    <property type="entry name" value="NAD_Gly3P_dh_N"/>
    <property type="match status" value="1"/>
</dbReference>
<keyword evidence="7 13" id="KW-0594">Phospholipid biosynthesis</keyword>
<dbReference type="FunFam" id="3.40.50.720:FF:000019">
    <property type="entry name" value="Glycerol-3-phosphate dehydrogenase [NAD(P)+]"/>
    <property type="match status" value="1"/>
</dbReference>
<feature type="binding site" evidence="13">
    <location>
        <position position="142"/>
    </location>
    <ligand>
        <name>NADPH</name>
        <dbReference type="ChEBI" id="CHEBI:57783"/>
    </ligand>
</feature>
<feature type="binding site" evidence="13">
    <location>
        <position position="107"/>
    </location>
    <ligand>
        <name>sn-glycerol 3-phosphate</name>
        <dbReference type="ChEBI" id="CHEBI:57597"/>
    </ligand>
</feature>
<dbReference type="PROSITE" id="PS00957">
    <property type="entry name" value="NAD_G3PDH"/>
    <property type="match status" value="1"/>
</dbReference>
<keyword evidence="21" id="KW-1185">Reference proteome</keyword>
<comment type="subcellular location">
    <subcellularLocation>
        <location evidence="13">Cytoplasm</location>
    </subcellularLocation>
</comment>
<dbReference type="PRINTS" id="PR00077">
    <property type="entry name" value="GPDHDRGNASE"/>
</dbReference>
<dbReference type="InterPro" id="IPR006168">
    <property type="entry name" value="G3P_DH_NAD-dep"/>
</dbReference>
<feature type="binding site" evidence="13">
    <location>
        <position position="258"/>
    </location>
    <ligand>
        <name>sn-glycerol 3-phosphate</name>
        <dbReference type="ChEBI" id="CHEBI:57597"/>
    </ligand>
</feature>
<dbReference type="GO" id="GO:0051287">
    <property type="term" value="F:NAD binding"/>
    <property type="evidence" value="ECO:0007669"/>
    <property type="project" value="InterPro"/>
</dbReference>
<feature type="binding site" evidence="15">
    <location>
        <begin position="257"/>
        <end position="258"/>
    </location>
    <ligand>
        <name>substrate</name>
    </ligand>
</feature>
<feature type="binding site" evidence="13">
    <location>
        <position position="283"/>
    </location>
    <ligand>
        <name>NADPH</name>
        <dbReference type="ChEBI" id="CHEBI:57783"/>
    </ligand>
</feature>
<feature type="active site" description="Proton acceptor" evidence="13 14">
    <location>
        <position position="193"/>
    </location>
</feature>
<comment type="catalytic activity">
    <reaction evidence="13">
        <text>sn-glycerol 3-phosphate + NAD(+) = dihydroxyacetone phosphate + NADH + H(+)</text>
        <dbReference type="Rhea" id="RHEA:11092"/>
        <dbReference type="ChEBI" id="CHEBI:15378"/>
        <dbReference type="ChEBI" id="CHEBI:57540"/>
        <dbReference type="ChEBI" id="CHEBI:57597"/>
        <dbReference type="ChEBI" id="CHEBI:57642"/>
        <dbReference type="ChEBI" id="CHEBI:57945"/>
        <dbReference type="EC" id="1.1.1.94"/>
    </reaction>
</comment>
<evidence type="ECO:0000313" key="20">
    <source>
        <dbReference type="EMBL" id="OXM88080.1"/>
    </source>
</evidence>